<dbReference type="InterPro" id="IPR029069">
    <property type="entry name" value="HotDog_dom_sf"/>
</dbReference>
<keyword evidence="4" id="KW-1185">Reference proteome</keyword>
<organism evidence="3 4">
    <name type="scientific">Fictibacillus marinisediminis</name>
    <dbReference type="NCBI Taxonomy" id="2878389"/>
    <lineage>
        <taxon>Bacteria</taxon>
        <taxon>Bacillati</taxon>
        <taxon>Bacillota</taxon>
        <taxon>Bacilli</taxon>
        <taxon>Bacillales</taxon>
        <taxon>Fictibacillaceae</taxon>
        <taxon>Fictibacillus</taxon>
    </lineage>
</organism>
<dbReference type="GO" id="GO:0047617">
    <property type="term" value="F:fatty acyl-CoA hydrolase activity"/>
    <property type="evidence" value="ECO:0007669"/>
    <property type="project" value="TreeGrafter"/>
</dbReference>
<dbReference type="InterPro" id="IPR050563">
    <property type="entry name" value="4-hydroxybenzoyl-CoA_TE"/>
</dbReference>
<reference evidence="3" key="1">
    <citation type="submission" date="2021-09" db="EMBL/GenBank/DDBJ databases">
        <title>Genome analysis of Fictibacillus sp. KIGAM418 isolated from marine sediment.</title>
        <authorList>
            <person name="Seo M.-J."/>
            <person name="Cho E.-S."/>
            <person name="Hwang C.Y."/>
        </authorList>
    </citation>
    <scope>NUCLEOTIDE SEQUENCE</scope>
    <source>
        <strain evidence="3">KIGAM418</strain>
    </source>
</reference>
<proteinExistence type="inferred from homology"/>
<protein>
    <submittedName>
        <fullName evidence="3">Acyl-CoA thioesterase</fullName>
    </submittedName>
</protein>
<dbReference type="Gene3D" id="3.10.129.10">
    <property type="entry name" value="Hotdog Thioesterase"/>
    <property type="match status" value="1"/>
</dbReference>
<evidence type="ECO:0000313" key="3">
    <source>
        <dbReference type="EMBL" id="MCK6258235.1"/>
    </source>
</evidence>
<gene>
    <name evidence="3" type="ORF">LCY76_16810</name>
</gene>
<evidence type="ECO:0000256" key="2">
    <source>
        <dbReference type="ARBA" id="ARBA00022801"/>
    </source>
</evidence>
<name>A0A9X2BF07_9BACL</name>
<dbReference type="EMBL" id="JAIWJX010000002">
    <property type="protein sequence ID" value="MCK6258235.1"/>
    <property type="molecule type" value="Genomic_DNA"/>
</dbReference>
<dbReference type="AlphaFoldDB" id="A0A9X2BF07"/>
<evidence type="ECO:0000313" key="4">
    <source>
        <dbReference type="Proteomes" id="UP001139011"/>
    </source>
</evidence>
<evidence type="ECO:0000256" key="1">
    <source>
        <dbReference type="ARBA" id="ARBA00005953"/>
    </source>
</evidence>
<dbReference type="Proteomes" id="UP001139011">
    <property type="component" value="Unassembled WGS sequence"/>
</dbReference>
<dbReference type="PANTHER" id="PTHR31793:SF27">
    <property type="entry name" value="NOVEL THIOESTERASE SUPERFAMILY DOMAIN AND SAPOSIN A-TYPE DOMAIN CONTAINING PROTEIN (0610012H03RIK)"/>
    <property type="match status" value="1"/>
</dbReference>
<dbReference type="Pfam" id="PF13279">
    <property type="entry name" value="4HBT_2"/>
    <property type="match status" value="1"/>
</dbReference>
<dbReference type="RefSeq" id="WP_248253568.1">
    <property type="nucleotide sequence ID" value="NZ_JAIWJX010000002.1"/>
</dbReference>
<dbReference type="PANTHER" id="PTHR31793">
    <property type="entry name" value="4-HYDROXYBENZOYL-COA THIOESTERASE FAMILY MEMBER"/>
    <property type="match status" value="1"/>
</dbReference>
<sequence>MFKTNIEPRVSETDGVGHINNTTIPIWFEAGRNKLFKLFTPDSSFENWKMIILNMNVDYVDQIFFGKDAEVFTWVKRIGNTSLELYEEIRQDNRLCAKGTAVYVNHDVKKGKSEVIPEDIRSELEKHKYSENVE</sequence>
<comment type="similarity">
    <text evidence="1">Belongs to the 4-hydroxybenzoyl-CoA thioesterase family.</text>
</comment>
<comment type="caution">
    <text evidence="3">The sequence shown here is derived from an EMBL/GenBank/DDBJ whole genome shotgun (WGS) entry which is preliminary data.</text>
</comment>
<dbReference type="CDD" id="cd00586">
    <property type="entry name" value="4HBT"/>
    <property type="match status" value="1"/>
</dbReference>
<keyword evidence="2" id="KW-0378">Hydrolase</keyword>
<accession>A0A9X2BF07</accession>
<dbReference type="SUPFAM" id="SSF54637">
    <property type="entry name" value="Thioesterase/thiol ester dehydrase-isomerase"/>
    <property type="match status" value="1"/>
</dbReference>